<dbReference type="GO" id="GO:0016491">
    <property type="term" value="F:oxidoreductase activity"/>
    <property type="evidence" value="ECO:0007669"/>
    <property type="project" value="UniProtKB-KW"/>
</dbReference>
<feature type="domain" description="Alcohol dehydrogenase-like C-terminal" evidence="6">
    <location>
        <begin position="204"/>
        <end position="334"/>
    </location>
</feature>
<dbReference type="Pfam" id="PF00107">
    <property type="entry name" value="ADH_zinc_N"/>
    <property type="match status" value="1"/>
</dbReference>
<dbReference type="InterPro" id="IPR013149">
    <property type="entry name" value="ADH-like_C"/>
</dbReference>
<evidence type="ECO:0000259" key="6">
    <source>
        <dbReference type="Pfam" id="PF00107"/>
    </source>
</evidence>
<evidence type="ECO:0000313" key="8">
    <source>
        <dbReference type="Proteomes" id="UP000799750"/>
    </source>
</evidence>
<keyword evidence="3" id="KW-0479">Metal-binding</keyword>
<sequence>MSTPTTTPLPPTHTALVQETYAAPLIAKTLPTPLPTPGSAIIKILHAPIMPYLRDVYNGTRAYAYPTPLVTGTSAIGRVAATGPDSVLLKPHDLVYVDGIVRGRDDPGAIIIMGIAEGMTEASRKLMRGEWRDATFAEYVKAPLENVHVLDEARLCGSPAEGGLGYSTEQLGWMLQALVPYGGLRSIGVQAGETVVVAPATGGFGSAAVVVALAMGARVIAMGRNGEALEGLKRELGGRVETVRMTGDLGEEMAALKKFGRIDAFFDISPAEAKGSTHFRAAILSLRPEGRVSLMGGFLEDVPIPHRFVMRFDITLRGKWMYSRADNVAFISLLNTGILDVRSIVKVRGTFKLEEWEKAFDLAAKSGRLGESVMFNP</sequence>
<evidence type="ECO:0000313" key="7">
    <source>
        <dbReference type="EMBL" id="KAF2490999.1"/>
    </source>
</evidence>
<dbReference type="AlphaFoldDB" id="A0A6A6QFW2"/>
<protein>
    <submittedName>
        <fullName evidence="7">Alcohol dehydrogenase</fullName>
    </submittedName>
</protein>
<dbReference type="EMBL" id="MU004196">
    <property type="protein sequence ID" value="KAF2490999.1"/>
    <property type="molecule type" value="Genomic_DNA"/>
</dbReference>
<keyword evidence="5" id="KW-0560">Oxidoreductase</keyword>
<dbReference type="SUPFAM" id="SSF51735">
    <property type="entry name" value="NAD(P)-binding Rossmann-fold domains"/>
    <property type="match status" value="1"/>
</dbReference>
<dbReference type="Proteomes" id="UP000799750">
    <property type="component" value="Unassembled WGS sequence"/>
</dbReference>
<evidence type="ECO:0000256" key="4">
    <source>
        <dbReference type="ARBA" id="ARBA00022833"/>
    </source>
</evidence>
<dbReference type="OrthoDB" id="5407715at2759"/>
<reference evidence="7" key="1">
    <citation type="journal article" date="2020" name="Stud. Mycol.">
        <title>101 Dothideomycetes genomes: a test case for predicting lifestyles and emergence of pathogens.</title>
        <authorList>
            <person name="Haridas S."/>
            <person name="Albert R."/>
            <person name="Binder M."/>
            <person name="Bloem J."/>
            <person name="Labutti K."/>
            <person name="Salamov A."/>
            <person name="Andreopoulos B."/>
            <person name="Baker S."/>
            <person name="Barry K."/>
            <person name="Bills G."/>
            <person name="Bluhm B."/>
            <person name="Cannon C."/>
            <person name="Castanera R."/>
            <person name="Culley D."/>
            <person name="Daum C."/>
            <person name="Ezra D."/>
            <person name="Gonzalez J."/>
            <person name="Henrissat B."/>
            <person name="Kuo A."/>
            <person name="Liang C."/>
            <person name="Lipzen A."/>
            <person name="Lutzoni F."/>
            <person name="Magnuson J."/>
            <person name="Mondo S."/>
            <person name="Nolan M."/>
            <person name="Ohm R."/>
            <person name="Pangilinan J."/>
            <person name="Park H.-J."/>
            <person name="Ramirez L."/>
            <person name="Alfaro M."/>
            <person name="Sun H."/>
            <person name="Tritt A."/>
            <person name="Yoshinaga Y."/>
            <person name="Zwiers L.-H."/>
            <person name="Turgeon B."/>
            <person name="Goodwin S."/>
            <person name="Spatafora J."/>
            <person name="Crous P."/>
            <person name="Grigoriev I."/>
        </authorList>
    </citation>
    <scope>NUCLEOTIDE SEQUENCE</scope>
    <source>
        <strain evidence="7">CBS 269.34</strain>
    </source>
</reference>
<name>A0A6A6QFW2_9PEZI</name>
<comment type="cofactor">
    <cofactor evidence="1">
        <name>Zn(2+)</name>
        <dbReference type="ChEBI" id="CHEBI:29105"/>
    </cofactor>
</comment>
<accession>A0A6A6QFW2</accession>
<dbReference type="PANTHER" id="PTHR43350">
    <property type="entry name" value="NAD-DEPENDENT ALCOHOL DEHYDROGENASE"/>
    <property type="match status" value="1"/>
</dbReference>
<evidence type="ECO:0000256" key="1">
    <source>
        <dbReference type="ARBA" id="ARBA00001947"/>
    </source>
</evidence>
<dbReference type="SUPFAM" id="SSF50129">
    <property type="entry name" value="GroES-like"/>
    <property type="match status" value="1"/>
</dbReference>
<dbReference type="InterPro" id="IPR036291">
    <property type="entry name" value="NAD(P)-bd_dom_sf"/>
</dbReference>
<evidence type="ECO:0000256" key="2">
    <source>
        <dbReference type="ARBA" id="ARBA00008072"/>
    </source>
</evidence>
<dbReference type="CDD" id="cd05188">
    <property type="entry name" value="MDR"/>
    <property type="match status" value="1"/>
</dbReference>
<keyword evidence="4" id="KW-0862">Zinc</keyword>
<organism evidence="7 8">
    <name type="scientific">Lophium mytilinum</name>
    <dbReference type="NCBI Taxonomy" id="390894"/>
    <lineage>
        <taxon>Eukaryota</taxon>
        <taxon>Fungi</taxon>
        <taxon>Dikarya</taxon>
        <taxon>Ascomycota</taxon>
        <taxon>Pezizomycotina</taxon>
        <taxon>Dothideomycetes</taxon>
        <taxon>Pleosporomycetidae</taxon>
        <taxon>Mytilinidiales</taxon>
        <taxon>Mytilinidiaceae</taxon>
        <taxon>Lophium</taxon>
    </lineage>
</organism>
<proteinExistence type="inferred from homology"/>
<keyword evidence="8" id="KW-1185">Reference proteome</keyword>
<dbReference type="PANTHER" id="PTHR43350:SF17">
    <property type="entry name" value="NAD-DEPENDENT ALCOHOL DEHYDROGENASE"/>
    <property type="match status" value="1"/>
</dbReference>
<evidence type="ECO:0000256" key="5">
    <source>
        <dbReference type="ARBA" id="ARBA00023002"/>
    </source>
</evidence>
<comment type="similarity">
    <text evidence="2">Belongs to the zinc-containing alcohol dehydrogenase family.</text>
</comment>
<dbReference type="GO" id="GO:0046872">
    <property type="term" value="F:metal ion binding"/>
    <property type="evidence" value="ECO:0007669"/>
    <property type="project" value="UniProtKB-KW"/>
</dbReference>
<dbReference type="Gene3D" id="3.40.50.720">
    <property type="entry name" value="NAD(P)-binding Rossmann-like Domain"/>
    <property type="match status" value="1"/>
</dbReference>
<dbReference type="Gene3D" id="3.90.180.10">
    <property type="entry name" value="Medium-chain alcohol dehydrogenases, catalytic domain"/>
    <property type="match status" value="1"/>
</dbReference>
<gene>
    <name evidence="7" type="ORF">BU16DRAFT_585314</name>
</gene>
<evidence type="ECO:0000256" key="3">
    <source>
        <dbReference type="ARBA" id="ARBA00022723"/>
    </source>
</evidence>
<dbReference type="InterPro" id="IPR011032">
    <property type="entry name" value="GroES-like_sf"/>
</dbReference>